<proteinExistence type="predicted"/>
<sequence length="339" mass="39236">MFKATDYEEILKFKNPLFIDLRSEGEFEEGTILGAISMPLLSNEERKIVGTLYVSGDIKGAKEKGVEFFAPKLTDYYRRISQMEEDHEVVLFCSRGGFRSTALFNLLKTLGHKVYKLDHGYKSYRKYVLNFMETLKDYKYVVLKGYTGCGKTEILKELRKRGENVLDLEGLARHRGSLFGGIGMGLQPSQKTFESELMESFKSFKQGPVFVEGESSRIGSINLPGELIKAMGQTDKVFLIEDTIERRTERIKSDYLSDYGLEKKEELISAFENLRRYISAKRYENYLKLLDEENFDLIIKDLIIKYYDANYSINKEGIFYKVFNEDIKKSCDTIINIIK</sequence>
<name>A0A133PJZ3_9FIRM</name>
<dbReference type="AlphaFoldDB" id="A0A133PJZ3"/>
<evidence type="ECO:0000313" key="4">
    <source>
        <dbReference type="Proteomes" id="UP000070174"/>
    </source>
</evidence>
<dbReference type="PANTHER" id="PTHR30401">
    <property type="entry name" value="TRNA 2-SELENOURIDINE SYNTHASE"/>
    <property type="match status" value="1"/>
</dbReference>
<dbReference type="NCBIfam" id="NF008750">
    <property type="entry name" value="PRK11784.1-2"/>
    <property type="match status" value="1"/>
</dbReference>
<dbReference type="SUPFAM" id="SSF52540">
    <property type="entry name" value="P-loop containing nucleoside triphosphate hydrolases"/>
    <property type="match status" value="1"/>
</dbReference>
<organism evidence="3">
    <name type="scientific">Peptoniphilus harei</name>
    <dbReference type="NCBI Taxonomy" id="54005"/>
    <lineage>
        <taxon>Bacteria</taxon>
        <taxon>Bacillati</taxon>
        <taxon>Bacillota</taxon>
        <taxon>Tissierellia</taxon>
        <taxon>Tissierellales</taxon>
        <taxon>Peptoniphilaceae</taxon>
        <taxon>Peptoniphilus</taxon>
    </lineage>
</organism>
<dbReference type="Gene3D" id="3.40.250.10">
    <property type="entry name" value="Rhodanese-like domain"/>
    <property type="match status" value="1"/>
</dbReference>
<reference evidence="3 4" key="1">
    <citation type="submission" date="2016-01" db="EMBL/GenBank/DDBJ databases">
        <authorList>
            <person name="Oliw E.H."/>
        </authorList>
    </citation>
    <scope>NUCLEOTIDE SEQUENCE [LARGE SCALE GENOMIC DNA]</scope>
    <source>
        <strain evidence="3 4">CMW7756A</strain>
    </source>
</reference>
<evidence type="ECO:0000256" key="1">
    <source>
        <dbReference type="ARBA" id="ARBA00023266"/>
    </source>
</evidence>
<dbReference type="Pfam" id="PF26341">
    <property type="entry name" value="AAA_SelU"/>
    <property type="match status" value="1"/>
</dbReference>
<gene>
    <name evidence="3" type="ORF">HMPREF3229_01493</name>
</gene>
<dbReference type="EMBL" id="LRQE01000039">
    <property type="protein sequence ID" value="KXA28861.1"/>
    <property type="molecule type" value="Genomic_DNA"/>
</dbReference>
<dbReference type="InterPro" id="IPR036873">
    <property type="entry name" value="Rhodanese-like_dom_sf"/>
</dbReference>
<protein>
    <submittedName>
        <fullName evidence="3">tRNA 2-selenouridine synthase</fullName>
    </submittedName>
</protein>
<evidence type="ECO:0000313" key="3">
    <source>
        <dbReference type="EMBL" id="KXA28861.1"/>
    </source>
</evidence>
<dbReference type="PATRIC" id="fig|54005.3.peg.1457"/>
<dbReference type="Pfam" id="PF00581">
    <property type="entry name" value="Rhodanese"/>
    <property type="match status" value="1"/>
</dbReference>
<dbReference type="InterPro" id="IPR001763">
    <property type="entry name" value="Rhodanese-like_dom"/>
</dbReference>
<evidence type="ECO:0000259" key="2">
    <source>
        <dbReference type="PROSITE" id="PS50206"/>
    </source>
</evidence>
<dbReference type="SMART" id="SM00450">
    <property type="entry name" value="RHOD"/>
    <property type="match status" value="1"/>
</dbReference>
<dbReference type="NCBIfam" id="TIGR03167">
    <property type="entry name" value="tRNA_sel_U_synt"/>
    <property type="match status" value="1"/>
</dbReference>
<dbReference type="Gene3D" id="3.40.50.300">
    <property type="entry name" value="P-loop containing nucleotide triphosphate hydrolases"/>
    <property type="match status" value="1"/>
</dbReference>
<dbReference type="SUPFAM" id="SSF52821">
    <property type="entry name" value="Rhodanese/Cell cycle control phosphatase"/>
    <property type="match status" value="1"/>
</dbReference>
<dbReference type="PANTHER" id="PTHR30401:SF0">
    <property type="entry name" value="TRNA 2-SELENOURIDINE SYNTHASE"/>
    <property type="match status" value="1"/>
</dbReference>
<dbReference type="GO" id="GO:0043828">
    <property type="term" value="F:tRNA 2-selenouridine synthase activity"/>
    <property type="evidence" value="ECO:0007669"/>
    <property type="project" value="InterPro"/>
</dbReference>
<feature type="domain" description="Rhodanese" evidence="2">
    <location>
        <begin position="12"/>
        <end position="133"/>
    </location>
</feature>
<dbReference type="GO" id="GO:0002098">
    <property type="term" value="P:tRNA wobble uridine modification"/>
    <property type="evidence" value="ECO:0007669"/>
    <property type="project" value="InterPro"/>
</dbReference>
<accession>A0A133PJZ3</accession>
<keyword evidence="1" id="KW-0711">Selenium</keyword>
<dbReference type="InterPro" id="IPR027417">
    <property type="entry name" value="P-loop_NTPase"/>
</dbReference>
<dbReference type="Proteomes" id="UP000070174">
    <property type="component" value="Unassembled WGS sequence"/>
</dbReference>
<dbReference type="RefSeq" id="WP_060800507.1">
    <property type="nucleotide sequence ID" value="NZ_KQ957105.1"/>
</dbReference>
<dbReference type="PROSITE" id="PS50206">
    <property type="entry name" value="RHODANESE_3"/>
    <property type="match status" value="1"/>
</dbReference>
<dbReference type="InterPro" id="IPR058840">
    <property type="entry name" value="AAA_SelU"/>
</dbReference>
<dbReference type="InterPro" id="IPR017582">
    <property type="entry name" value="SelU"/>
</dbReference>
<comment type="caution">
    <text evidence="3">The sequence shown here is derived from an EMBL/GenBank/DDBJ whole genome shotgun (WGS) entry which is preliminary data.</text>
</comment>